<proteinExistence type="predicted"/>
<reference evidence="1" key="2">
    <citation type="submission" date="2020-09" db="EMBL/GenBank/DDBJ databases">
        <authorList>
            <person name="Sun Q."/>
            <person name="Ohkuma M."/>
        </authorList>
    </citation>
    <scope>NUCLEOTIDE SEQUENCE</scope>
    <source>
        <strain evidence="1">JCM 4646</strain>
    </source>
</reference>
<dbReference type="Proteomes" id="UP000617734">
    <property type="component" value="Unassembled WGS sequence"/>
</dbReference>
<keyword evidence="2" id="KW-1185">Reference proteome</keyword>
<organism evidence="1 2">
    <name type="scientific">Kitasatospora indigofera</name>
    <dbReference type="NCBI Taxonomy" id="67307"/>
    <lineage>
        <taxon>Bacteria</taxon>
        <taxon>Bacillati</taxon>
        <taxon>Actinomycetota</taxon>
        <taxon>Actinomycetes</taxon>
        <taxon>Kitasatosporales</taxon>
        <taxon>Streptomycetaceae</taxon>
        <taxon>Kitasatospora</taxon>
    </lineage>
</organism>
<gene>
    <name evidence="1" type="ORF">GCM10018781_60910</name>
</gene>
<comment type="caution">
    <text evidence="1">The sequence shown here is derived from an EMBL/GenBank/DDBJ whole genome shotgun (WGS) entry which is preliminary data.</text>
</comment>
<sequence>MTARRSTTSIAGAGRAARARCRTEPAYRARVGRGAAGAAEAPVAFPLLARQARKGQLDDPWWEMRLLHAKQWPARSSN</sequence>
<dbReference type="AlphaFoldDB" id="A0A919G9L8"/>
<name>A0A919G9L8_9ACTN</name>
<dbReference type="EMBL" id="BNBO01000047">
    <property type="protein sequence ID" value="GHH80466.1"/>
    <property type="molecule type" value="Genomic_DNA"/>
</dbReference>
<accession>A0A919G9L8</accession>
<evidence type="ECO:0000313" key="2">
    <source>
        <dbReference type="Proteomes" id="UP000617734"/>
    </source>
</evidence>
<protein>
    <submittedName>
        <fullName evidence="1">Uncharacterized protein</fullName>
    </submittedName>
</protein>
<reference evidence="1" key="1">
    <citation type="journal article" date="2014" name="Int. J. Syst. Evol. Microbiol.">
        <title>Complete genome sequence of Corynebacterium casei LMG S-19264T (=DSM 44701T), isolated from a smear-ripened cheese.</title>
        <authorList>
            <consortium name="US DOE Joint Genome Institute (JGI-PGF)"/>
            <person name="Walter F."/>
            <person name="Albersmeier A."/>
            <person name="Kalinowski J."/>
            <person name="Ruckert C."/>
        </authorList>
    </citation>
    <scope>NUCLEOTIDE SEQUENCE</scope>
    <source>
        <strain evidence="1">JCM 4646</strain>
    </source>
</reference>
<evidence type="ECO:0000313" key="1">
    <source>
        <dbReference type="EMBL" id="GHH80466.1"/>
    </source>
</evidence>